<feature type="transmembrane region" description="Helical" evidence="8">
    <location>
        <begin position="341"/>
        <end position="362"/>
    </location>
</feature>
<feature type="transmembrane region" description="Helical" evidence="8">
    <location>
        <begin position="48"/>
        <end position="66"/>
    </location>
</feature>
<keyword evidence="7" id="KW-0460">Magnesium</keyword>
<feature type="transmembrane region" description="Helical" evidence="8">
    <location>
        <begin position="107"/>
        <end position="128"/>
    </location>
</feature>
<dbReference type="GO" id="GO:0005886">
    <property type="term" value="C:plasma membrane"/>
    <property type="evidence" value="ECO:0007669"/>
    <property type="project" value="UniProtKB-SubCell"/>
</dbReference>
<organism evidence="9 10">
    <name type="scientific">Candidatus Woykebacteria bacterium RBG_16_43_9</name>
    <dbReference type="NCBI Taxonomy" id="1802596"/>
    <lineage>
        <taxon>Bacteria</taxon>
        <taxon>Candidatus Woykeibacteriota</taxon>
    </lineage>
</organism>
<evidence type="ECO:0000256" key="1">
    <source>
        <dbReference type="ARBA" id="ARBA00004651"/>
    </source>
</evidence>
<evidence type="ECO:0000256" key="3">
    <source>
        <dbReference type="ARBA" id="ARBA00022679"/>
    </source>
</evidence>
<evidence type="ECO:0000256" key="5">
    <source>
        <dbReference type="ARBA" id="ARBA00022989"/>
    </source>
</evidence>
<feature type="transmembrane region" description="Helical" evidence="8">
    <location>
        <begin position="189"/>
        <end position="209"/>
    </location>
</feature>
<keyword evidence="2" id="KW-1003">Cell membrane</keyword>
<protein>
    <recommendedName>
        <fullName evidence="11">Undecaprenyl-phosphate alpha-N-acetylglucosaminyl 1-phosphate transferase</fullName>
    </recommendedName>
</protein>
<sequence>MSLSSLLILAAGISLIFTPVTVWAAKKFSIVDFPWRPHPAILHKKPIPRAGGIATYLAIVASYLIYVSLSGSVNFDKHVIGILIAGFIVVVVGVLDDKYDLNPYFRLLTNFLAAGVIVASGVGITWLTNPFGGQIRLDEIIIHFNFPDILPFAFFAGHHSIVLLADIFAFIWIVWVMNALNWSSGIDGQLPGIATIGLIALGVAANRYIATDPSQLAVAILAFAAAGAFIGFLPWSFYPQKIMPGYSGAALAGMIIAALSILAGAKLATTFLLLIVPLVDGVWAIIRRLASGRSPVWGDKEHLHHQLLALGWSKPRVVIFYYILAGFSAYFALTLDHRARFFAIAVGGVLILAVLFSLARVVKRIEKPIDSS</sequence>
<keyword evidence="4 8" id="KW-0812">Transmembrane</keyword>
<evidence type="ECO:0000256" key="2">
    <source>
        <dbReference type="ARBA" id="ARBA00022475"/>
    </source>
</evidence>
<evidence type="ECO:0000313" key="10">
    <source>
        <dbReference type="Proteomes" id="UP000176389"/>
    </source>
</evidence>
<proteinExistence type="predicted"/>
<dbReference type="STRING" id="1802596.A2Z11_03810"/>
<dbReference type="GO" id="GO:0009103">
    <property type="term" value="P:lipopolysaccharide biosynthetic process"/>
    <property type="evidence" value="ECO:0007669"/>
    <property type="project" value="TreeGrafter"/>
</dbReference>
<comment type="subcellular location">
    <subcellularLocation>
        <location evidence="1">Cell membrane</location>
        <topology evidence="1">Multi-pass membrane protein</topology>
    </subcellularLocation>
</comment>
<evidence type="ECO:0000256" key="8">
    <source>
        <dbReference type="SAM" id="Phobius"/>
    </source>
</evidence>
<comment type="caution">
    <text evidence="9">The sequence shown here is derived from an EMBL/GenBank/DDBJ whole genome shotgun (WGS) entry which is preliminary data.</text>
</comment>
<accession>A0A1G1WCV5</accession>
<evidence type="ECO:0000256" key="7">
    <source>
        <dbReference type="PIRSR" id="PIRSR600715-1"/>
    </source>
</evidence>
<evidence type="ECO:0008006" key="11">
    <source>
        <dbReference type="Google" id="ProtNLM"/>
    </source>
</evidence>
<gene>
    <name evidence="9" type="ORF">A2Z11_03810</name>
</gene>
<feature type="transmembrane region" description="Helical" evidence="8">
    <location>
        <begin position="317"/>
        <end position="335"/>
    </location>
</feature>
<dbReference type="GO" id="GO:0016780">
    <property type="term" value="F:phosphotransferase activity, for other substituted phosphate groups"/>
    <property type="evidence" value="ECO:0007669"/>
    <property type="project" value="InterPro"/>
</dbReference>
<keyword evidence="6 8" id="KW-0472">Membrane</keyword>
<dbReference type="PANTHER" id="PTHR22926">
    <property type="entry name" value="PHOSPHO-N-ACETYLMURAMOYL-PENTAPEPTIDE-TRANSFERASE"/>
    <property type="match status" value="1"/>
</dbReference>
<keyword evidence="5 8" id="KW-1133">Transmembrane helix</keyword>
<feature type="transmembrane region" description="Helical" evidence="8">
    <location>
        <begin position="250"/>
        <end position="279"/>
    </location>
</feature>
<evidence type="ECO:0000256" key="6">
    <source>
        <dbReference type="ARBA" id="ARBA00023136"/>
    </source>
</evidence>
<comment type="cofactor">
    <cofactor evidence="7">
        <name>Mg(2+)</name>
        <dbReference type="ChEBI" id="CHEBI:18420"/>
    </cofactor>
</comment>
<dbReference type="CDD" id="cd06853">
    <property type="entry name" value="GT_WecA_like"/>
    <property type="match status" value="1"/>
</dbReference>
<keyword evidence="7" id="KW-0479">Metal-binding</keyword>
<feature type="transmembrane region" description="Helical" evidence="8">
    <location>
        <begin position="78"/>
        <end position="95"/>
    </location>
</feature>
<feature type="transmembrane region" description="Helical" evidence="8">
    <location>
        <begin position="149"/>
        <end position="177"/>
    </location>
</feature>
<evidence type="ECO:0000256" key="4">
    <source>
        <dbReference type="ARBA" id="ARBA00022692"/>
    </source>
</evidence>
<dbReference type="Pfam" id="PF00953">
    <property type="entry name" value="Glycos_transf_4"/>
    <property type="match status" value="1"/>
</dbReference>
<dbReference type="InterPro" id="IPR000715">
    <property type="entry name" value="Glycosyl_transferase_4"/>
</dbReference>
<dbReference type="EMBL" id="MHCS01000045">
    <property type="protein sequence ID" value="OGY25525.1"/>
    <property type="molecule type" value="Genomic_DNA"/>
</dbReference>
<keyword evidence="3" id="KW-0808">Transferase</keyword>
<dbReference type="GO" id="GO:0071555">
    <property type="term" value="P:cell wall organization"/>
    <property type="evidence" value="ECO:0007669"/>
    <property type="project" value="TreeGrafter"/>
</dbReference>
<dbReference type="GO" id="GO:0046872">
    <property type="term" value="F:metal ion binding"/>
    <property type="evidence" value="ECO:0007669"/>
    <property type="project" value="UniProtKB-KW"/>
</dbReference>
<dbReference type="Proteomes" id="UP000176389">
    <property type="component" value="Unassembled WGS sequence"/>
</dbReference>
<evidence type="ECO:0000313" key="9">
    <source>
        <dbReference type="EMBL" id="OGY25525.1"/>
    </source>
</evidence>
<name>A0A1G1WCV5_9BACT</name>
<dbReference type="AlphaFoldDB" id="A0A1G1WCV5"/>
<feature type="transmembrane region" description="Helical" evidence="8">
    <location>
        <begin position="216"/>
        <end position="238"/>
    </location>
</feature>
<reference evidence="9 10" key="1">
    <citation type="journal article" date="2016" name="Nat. Commun.">
        <title>Thousands of microbial genomes shed light on interconnected biogeochemical processes in an aquifer system.</title>
        <authorList>
            <person name="Anantharaman K."/>
            <person name="Brown C.T."/>
            <person name="Hug L.A."/>
            <person name="Sharon I."/>
            <person name="Castelle C.J."/>
            <person name="Probst A.J."/>
            <person name="Thomas B.C."/>
            <person name="Singh A."/>
            <person name="Wilkins M.J."/>
            <person name="Karaoz U."/>
            <person name="Brodie E.L."/>
            <person name="Williams K.H."/>
            <person name="Hubbard S.S."/>
            <person name="Banfield J.F."/>
        </authorList>
    </citation>
    <scope>NUCLEOTIDE SEQUENCE [LARGE SCALE GENOMIC DNA]</scope>
</reference>
<dbReference type="PANTHER" id="PTHR22926:SF3">
    <property type="entry name" value="UNDECAPRENYL-PHOSPHATE ALPHA-N-ACETYLGLUCOSAMINYL 1-PHOSPHATE TRANSFERASE"/>
    <property type="match status" value="1"/>
</dbReference>
<feature type="binding site" evidence="7">
    <location>
        <position position="181"/>
    </location>
    <ligand>
        <name>Mg(2+)</name>
        <dbReference type="ChEBI" id="CHEBI:18420"/>
    </ligand>
</feature>
<dbReference type="GO" id="GO:0044038">
    <property type="term" value="P:cell wall macromolecule biosynthetic process"/>
    <property type="evidence" value="ECO:0007669"/>
    <property type="project" value="TreeGrafter"/>
</dbReference>